<accession>A0ABR3DNW8</accession>
<keyword evidence="1" id="KW-0812">Transmembrane</keyword>
<evidence type="ECO:0000256" key="1">
    <source>
        <dbReference type="SAM" id="Phobius"/>
    </source>
</evidence>
<comment type="caution">
    <text evidence="2">The sequence shown here is derived from an EMBL/GenBank/DDBJ whole genome shotgun (WGS) entry which is preliminary data.</text>
</comment>
<proteinExistence type="predicted"/>
<protein>
    <submittedName>
        <fullName evidence="2">Uncharacterized protein</fullName>
    </submittedName>
</protein>
<keyword evidence="1" id="KW-1133">Transmembrane helix</keyword>
<sequence>MSEHQACSPPVQGLCIMTFFFLSAGFFLFFFFSLAYATVFGGRWLMDGTGGLYGAILGACAQNTGRAIWNSVSVGLEFGLCRSRSSFLVLGRQDGIDDY</sequence>
<gene>
    <name evidence="2" type="ORF">QR685DRAFT_6657</name>
</gene>
<evidence type="ECO:0000313" key="2">
    <source>
        <dbReference type="EMBL" id="KAL0474355.1"/>
    </source>
</evidence>
<evidence type="ECO:0000313" key="3">
    <source>
        <dbReference type="Proteomes" id="UP001451303"/>
    </source>
</evidence>
<organism evidence="2 3">
    <name type="scientific">Neurospora intermedia</name>
    <dbReference type="NCBI Taxonomy" id="5142"/>
    <lineage>
        <taxon>Eukaryota</taxon>
        <taxon>Fungi</taxon>
        <taxon>Dikarya</taxon>
        <taxon>Ascomycota</taxon>
        <taxon>Pezizomycotina</taxon>
        <taxon>Sordariomycetes</taxon>
        <taxon>Sordariomycetidae</taxon>
        <taxon>Sordariales</taxon>
        <taxon>Sordariaceae</taxon>
        <taxon>Neurospora</taxon>
    </lineage>
</organism>
<feature type="transmembrane region" description="Helical" evidence="1">
    <location>
        <begin position="16"/>
        <end position="37"/>
    </location>
</feature>
<name>A0ABR3DNW8_NEUIN</name>
<reference evidence="2 3" key="1">
    <citation type="submission" date="2023-09" db="EMBL/GenBank/DDBJ databases">
        <title>Multi-omics analysis of a traditional fermented food reveals byproduct-associated fungal strains for waste-to-food upcycling.</title>
        <authorList>
            <consortium name="Lawrence Berkeley National Laboratory"/>
            <person name="Rekdal V.M."/>
            <person name="Villalobos-Escobedo J.M."/>
            <person name="Rodriguez-Valeron N."/>
            <person name="Garcia M.O."/>
            <person name="Vasquez D.P."/>
            <person name="Damayanti I."/>
            <person name="Sorensen P.M."/>
            <person name="Baidoo E.E."/>
            <person name="De Carvalho A.C."/>
            <person name="Riley R."/>
            <person name="Lipzen A."/>
            <person name="He G."/>
            <person name="Yan M."/>
            <person name="Haridas S."/>
            <person name="Daum C."/>
            <person name="Yoshinaga Y."/>
            <person name="Ng V."/>
            <person name="Grigoriev I.V."/>
            <person name="Munk R."/>
            <person name="Nuraida L."/>
            <person name="Wijaya C.H."/>
            <person name="Morales P.-C."/>
            <person name="Keasling J.D."/>
        </authorList>
    </citation>
    <scope>NUCLEOTIDE SEQUENCE [LARGE SCALE GENOMIC DNA]</scope>
    <source>
        <strain evidence="2 3">FGSC 2613</strain>
    </source>
</reference>
<keyword evidence="3" id="KW-1185">Reference proteome</keyword>
<dbReference type="Proteomes" id="UP001451303">
    <property type="component" value="Unassembled WGS sequence"/>
</dbReference>
<dbReference type="EMBL" id="JAVLET010000001">
    <property type="protein sequence ID" value="KAL0474355.1"/>
    <property type="molecule type" value="Genomic_DNA"/>
</dbReference>
<keyword evidence="1" id="KW-0472">Membrane</keyword>